<dbReference type="RefSeq" id="WP_002977640.1">
    <property type="nucleotide sequence ID" value="NZ_CP068486.1"/>
</dbReference>
<dbReference type="AlphaFoldDB" id="A0A3S4PE95"/>
<evidence type="ECO:0000313" key="1">
    <source>
        <dbReference type="EMBL" id="VEE06971.1"/>
    </source>
</evidence>
<dbReference type="GeneID" id="93020978"/>
<dbReference type="EMBL" id="LR134289">
    <property type="protein sequence ID" value="VEE06971.1"/>
    <property type="molecule type" value="Genomic_DNA"/>
</dbReference>
<dbReference type="STRING" id="525257.HMPREF0204_12545"/>
<name>A0A3S4PE95_CHRGE</name>
<dbReference type="KEGG" id="cgle:NCTC11432_01909"/>
<proteinExistence type="predicted"/>
<protein>
    <recommendedName>
        <fullName evidence="3">DUF2691 family protein</fullName>
    </recommendedName>
</protein>
<reference evidence="1 2" key="1">
    <citation type="submission" date="2018-12" db="EMBL/GenBank/DDBJ databases">
        <authorList>
            <consortium name="Pathogen Informatics"/>
        </authorList>
    </citation>
    <scope>NUCLEOTIDE SEQUENCE [LARGE SCALE GENOMIC DNA]</scope>
    <source>
        <strain evidence="1 2">NCTC11432</strain>
    </source>
</reference>
<accession>A0A3S4PE95</accession>
<evidence type="ECO:0000313" key="2">
    <source>
        <dbReference type="Proteomes" id="UP000279227"/>
    </source>
</evidence>
<organism evidence="1 2">
    <name type="scientific">Chryseobacterium gleum</name>
    <name type="common">Flavobacterium gleum</name>
    <dbReference type="NCBI Taxonomy" id="250"/>
    <lineage>
        <taxon>Bacteria</taxon>
        <taxon>Pseudomonadati</taxon>
        <taxon>Bacteroidota</taxon>
        <taxon>Flavobacteriia</taxon>
        <taxon>Flavobacteriales</taxon>
        <taxon>Weeksellaceae</taxon>
        <taxon>Chryseobacterium group</taxon>
        <taxon>Chryseobacterium</taxon>
    </lineage>
</organism>
<gene>
    <name evidence="1" type="ORF">NCTC11432_01909</name>
</gene>
<evidence type="ECO:0008006" key="3">
    <source>
        <dbReference type="Google" id="ProtNLM"/>
    </source>
</evidence>
<dbReference type="Proteomes" id="UP000279227">
    <property type="component" value="Chromosome"/>
</dbReference>
<sequence length="159" mass="18686">MNWIIRSTKNVKFHTNLHEVLKPIWNNLAVYKWILTDLDFISDQTLPINFDKDYFVLDHPEFEQLYQSNTQIIWGIISAIPNTIEPDTSAFSVLSAENTSVWEPDHFLIQESILEIIAFDSGYTLVKFKDINLSDTFKEYFQEQAIDLQKFNEKYRTGA</sequence>
<dbReference type="OrthoDB" id="797474at2"/>